<dbReference type="Gene3D" id="3.30.70.100">
    <property type="match status" value="1"/>
</dbReference>
<dbReference type="Pfam" id="PF00403">
    <property type="entry name" value="HMA"/>
    <property type="match status" value="1"/>
</dbReference>
<dbReference type="CDD" id="cd00371">
    <property type="entry name" value="HMA"/>
    <property type="match status" value="1"/>
</dbReference>
<keyword evidence="1" id="KW-0479">Metal-binding</keyword>
<dbReference type="PROSITE" id="PS50846">
    <property type="entry name" value="HMA_2"/>
    <property type="match status" value="1"/>
</dbReference>
<dbReference type="SUPFAM" id="SSF55008">
    <property type="entry name" value="HMA, heavy metal-associated domain"/>
    <property type="match status" value="1"/>
</dbReference>
<feature type="region of interest" description="Disordered" evidence="2">
    <location>
        <begin position="65"/>
        <end position="101"/>
    </location>
</feature>
<keyword evidence="5" id="KW-1185">Reference proteome</keyword>
<dbReference type="EMBL" id="VORT01000016">
    <property type="protein sequence ID" value="TXD71552.1"/>
    <property type="molecule type" value="Genomic_DNA"/>
</dbReference>
<dbReference type="InterPro" id="IPR017969">
    <property type="entry name" value="Heavy-metal-associated_CS"/>
</dbReference>
<proteinExistence type="predicted"/>
<dbReference type="OrthoDB" id="1521937at2"/>
<feature type="compositionally biased region" description="Basic and acidic residues" evidence="2">
    <location>
        <begin position="74"/>
        <end position="89"/>
    </location>
</feature>
<sequence>MKHTYHIHGMTCNGCRSHVEKTLSEVNGVTKASVDLEKAEAVIEMEEHIPLEAFQKALKDDGGSYSITLPADPGAEHKHQAEKKAKKESQQTNGTSTYYRQ</sequence>
<dbReference type="AlphaFoldDB" id="A0A5C6YWF1"/>
<dbReference type="GO" id="GO:0046872">
    <property type="term" value="F:metal ion binding"/>
    <property type="evidence" value="ECO:0007669"/>
    <property type="project" value="UniProtKB-KW"/>
</dbReference>
<evidence type="ECO:0000259" key="3">
    <source>
        <dbReference type="PROSITE" id="PS50846"/>
    </source>
</evidence>
<evidence type="ECO:0000313" key="5">
    <source>
        <dbReference type="Proteomes" id="UP000321497"/>
    </source>
</evidence>
<evidence type="ECO:0000313" key="4">
    <source>
        <dbReference type="EMBL" id="TXD71552.1"/>
    </source>
</evidence>
<reference evidence="4 5" key="1">
    <citation type="submission" date="2019-08" db="EMBL/GenBank/DDBJ databases">
        <title>Genome of Aequorivita antarctica SW49 (type strain).</title>
        <authorList>
            <person name="Bowman J.P."/>
        </authorList>
    </citation>
    <scope>NUCLEOTIDE SEQUENCE [LARGE SCALE GENOMIC DNA]</scope>
    <source>
        <strain evidence="4 5">SW49</strain>
    </source>
</reference>
<comment type="caution">
    <text evidence="4">The sequence shown here is derived from an EMBL/GenBank/DDBJ whole genome shotgun (WGS) entry which is preliminary data.</text>
</comment>
<dbReference type="Proteomes" id="UP000321497">
    <property type="component" value="Unassembled WGS sequence"/>
</dbReference>
<dbReference type="InterPro" id="IPR036163">
    <property type="entry name" value="HMA_dom_sf"/>
</dbReference>
<gene>
    <name evidence="4" type="ORF">ESU54_16140</name>
</gene>
<feature type="compositionally biased region" description="Polar residues" evidence="2">
    <location>
        <begin position="92"/>
        <end position="101"/>
    </location>
</feature>
<feature type="domain" description="HMA" evidence="3">
    <location>
        <begin position="1"/>
        <end position="66"/>
    </location>
</feature>
<name>A0A5C6YWF1_9FLAO</name>
<protein>
    <submittedName>
        <fullName evidence="4">Heavy-metal-associated domain-containing protein</fullName>
    </submittedName>
</protein>
<organism evidence="4 5">
    <name type="scientific">Aequorivita antarctica</name>
    <dbReference type="NCBI Taxonomy" id="153266"/>
    <lineage>
        <taxon>Bacteria</taxon>
        <taxon>Pseudomonadati</taxon>
        <taxon>Bacteroidota</taxon>
        <taxon>Flavobacteriia</taxon>
        <taxon>Flavobacteriales</taxon>
        <taxon>Flavobacteriaceae</taxon>
        <taxon>Aequorivita</taxon>
    </lineage>
</organism>
<evidence type="ECO:0000256" key="2">
    <source>
        <dbReference type="SAM" id="MobiDB-lite"/>
    </source>
</evidence>
<accession>A0A5C6YWF1</accession>
<evidence type="ECO:0000256" key="1">
    <source>
        <dbReference type="ARBA" id="ARBA00022723"/>
    </source>
</evidence>
<dbReference type="InterPro" id="IPR006121">
    <property type="entry name" value="HMA_dom"/>
</dbReference>
<dbReference type="PROSITE" id="PS01047">
    <property type="entry name" value="HMA_1"/>
    <property type="match status" value="1"/>
</dbReference>